<comment type="subcellular location">
    <subcellularLocation>
        <location evidence="1">Cell membrane</location>
        <topology evidence="1">Multi-pass membrane protein</topology>
    </subcellularLocation>
</comment>
<dbReference type="Gene3D" id="3.40.50.300">
    <property type="entry name" value="P-loop containing nucleotide triphosphate hydrolases"/>
    <property type="match status" value="1"/>
</dbReference>
<dbReference type="InterPro" id="IPR003593">
    <property type="entry name" value="AAA+_ATPase"/>
</dbReference>
<keyword evidence="3" id="KW-0547">Nucleotide-binding</keyword>
<dbReference type="GO" id="GO:0034040">
    <property type="term" value="F:ATPase-coupled lipid transmembrane transporter activity"/>
    <property type="evidence" value="ECO:0007669"/>
    <property type="project" value="TreeGrafter"/>
</dbReference>
<dbReference type="GO" id="GO:0016887">
    <property type="term" value="F:ATP hydrolysis activity"/>
    <property type="evidence" value="ECO:0007669"/>
    <property type="project" value="InterPro"/>
</dbReference>
<dbReference type="GO" id="GO:0005524">
    <property type="term" value="F:ATP binding"/>
    <property type="evidence" value="ECO:0007669"/>
    <property type="project" value="UniProtKB-KW"/>
</dbReference>
<keyword evidence="4 10" id="KW-0067">ATP-binding</keyword>
<feature type="transmembrane region" description="Helical" evidence="7">
    <location>
        <begin position="147"/>
        <end position="168"/>
    </location>
</feature>
<evidence type="ECO:0000259" key="9">
    <source>
        <dbReference type="PROSITE" id="PS50929"/>
    </source>
</evidence>
<dbReference type="EMBL" id="CP013987">
    <property type="protein sequence ID" value="ALZ85113.1"/>
    <property type="molecule type" value="Genomic_DNA"/>
</dbReference>
<keyword evidence="6 7" id="KW-0472">Membrane</keyword>
<keyword evidence="5 7" id="KW-1133">Transmembrane helix</keyword>
<keyword evidence="2 7" id="KW-0812">Transmembrane</keyword>
<dbReference type="GO" id="GO:0005886">
    <property type="term" value="C:plasma membrane"/>
    <property type="evidence" value="ECO:0007669"/>
    <property type="project" value="UniProtKB-SubCell"/>
</dbReference>
<feature type="transmembrane region" description="Helical" evidence="7">
    <location>
        <begin position="265"/>
        <end position="286"/>
    </location>
</feature>
<dbReference type="PROSITE" id="PS50929">
    <property type="entry name" value="ABC_TM1F"/>
    <property type="match status" value="1"/>
</dbReference>
<dbReference type="GO" id="GO:0140359">
    <property type="term" value="F:ABC-type transporter activity"/>
    <property type="evidence" value="ECO:0007669"/>
    <property type="project" value="InterPro"/>
</dbReference>
<dbReference type="InterPro" id="IPR036640">
    <property type="entry name" value="ABC1_TM_sf"/>
</dbReference>
<dbReference type="PROSITE" id="PS50893">
    <property type="entry name" value="ABC_TRANSPORTER_2"/>
    <property type="match status" value="1"/>
</dbReference>
<organism evidence="10 11">
    <name type="scientific">Pseudomonas oryzihabitans</name>
    <dbReference type="NCBI Taxonomy" id="47885"/>
    <lineage>
        <taxon>Bacteria</taxon>
        <taxon>Pseudomonadati</taxon>
        <taxon>Pseudomonadota</taxon>
        <taxon>Gammaproteobacteria</taxon>
        <taxon>Pseudomonadales</taxon>
        <taxon>Pseudomonadaceae</taxon>
        <taxon>Pseudomonas</taxon>
    </lineage>
</organism>
<evidence type="ECO:0000256" key="1">
    <source>
        <dbReference type="ARBA" id="ARBA00004651"/>
    </source>
</evidence>
<dbReference type="RefSeq" id="WP_059315283.1">
    <property type="nucleotide sequence ID" value="NZ_CP013987.1"/>
</dbReference>
<gene>
    <name evidence="10" type="ORF">APT59_13260</name>
</gene>
<dbReference type="FunFam" id="3.40.50.300:FF:001035">
    <property type="entry name" value="ABC transporter ATP-binding protein YojI"/>
    <property type="match status" value="1"/>
</dbReference>
<evidence type="ECO:0000259" key="8">
    <source>
        <dbReference type="PROSITE" id="PS50893"/>
    </source>
</evidence>
<feature type="transmembrane region" description="Helical" evidence="7">
    <location>
        <begin position="12"/>
        <end position="38"/>
    </location>
</feature>
<dbReference type="GO" id="GO:1904680">
    <property type="term" value="F:peptide transmembrane transporter activity"/>
    <property type="evidence" value="ECO:0007669"/>
    <property type="project" value="InterPro"/>
</dbReference>
<sequence length="557" mass="61690">MTLIRLILRYRPLATILVLLLSLGGALLSVGVIAFINWRLVTPQPALTEALLQFLGLLLLLLILAAGAQVALTALGHSFVYDLRRQVVKRVLDTDIERLETVGGPAILASLSSDLRNLTLAFVQLPGLLYGAVLSLAAFLYLAWLSWSLFLVTLAWMTVTLGLGWLLVSRLNRHLHLLRDAENRLYEDYQALIEGRKELALNRARAQRFFEEDFQANAGAYRDHVTLADRYNAMASNWANTMVLGTIGLAFYLANGLGWASSEVAATYALTILFLRTPLVMAVAALPPLMAGRVALERVEALTLAPVATGSVEPTQPFATDWEHLELRGVEYRYPPQDDEQGFDVGPLDLTLRRGETVFLMGGNGSGKSTLARLLTGLYRPQQGSLAVDGKSVEVADWTAYRQMFASVFTDFHLFDRLLGPAGATAAGTEVEAWLRRLHLGRKVRVAEGRLVDTRLSQGQRKRLALLLAMLEGRSIVLLDEWAADQDPLFRQLFYRELLPQMKAAGLTVFAITHDDAYFDQADRLLKMESGRLVELVGVQRERASRDALREIAGRPG</sequence>
<dbReference type="GO" id="GO:0015833">
    <property type="term" value="P:peptide transport"/>
    <property type="evidence" value="ECO:0007669"/>
    <property type="project" value="InterPro"/>
</dbReference>
<feature type="domain" description="ABC transporter" evidence="8">
    <location>
        <begin position="325"/>
        <end position="555"/>
    </location>
</feature>
<dbReference type="InterPro" id="IPR017871">
    <property type="entry name" value="ABC_transporter-like_CS"/>
</dbReference>
<dbReference type="KEGG" id="por:APT59_13260"/>
<proteinExistence type="predicted"/>
<evidence type="ECO:0000256" key="4">
    <source>
        <dbReference type="ARBA" id="ARBA00022840"/>
    </source>
</evidence>
<dbReference type="PANTHER" id="PTHR24221:SF654">
    <property type="entry name" value="ATP-BINDING CASSETTE SUB-FAMILY B MEMBER 6"/>
    <property type="match status" value="1"/>
</dbReference>
<dbReference type="Pfam" id="PF00664">
    <property type="entry name" value="ABC_membrane"/>
    <property type="match status" value="1"/>
</dbReference>
<evidence type="ECO:0000256" key="5">
    <source>
        <dbReference type="ARBA" id="ARBA00022989"/>
    </source>
</evidence>
<dbReference type="InterPro" id="IPR039421">
    <property type="entry name" value="Type_1_exporter"/>
</dbReference>
<dbReference type="SMART" id="SM00382">
    <property type="entry name" value="AAA"/>
    <property type="match status" value="1"/>
</dbReference>
<evidence type="ECO:0000256" key="7">
    <source>
        <dbReference type="SAM" id="Phobius"/>
    </source>
</evidence>
<evidence type="ECO:0000256" key="2">
    <source>
        <dbReference type="ARBA" id="ARBA00022692"/>
    </source>
</evidence>
<accession>A0A0U4XUG0</accession>
<protein>
    <submittedName>
        <fullName evidence="10">Multidrug transporter membrane component/ATP-binding component</fullName>
    </submittedName>
</protein>
<evidence type="ECO:0000256" key="3">
    <source>
        <dbReference type="ARBA" id="ARBA00022741"/>
    </source>
</evidence>
<dbReference type="Proteomes" id="UP000064137">
    <property type="component" value="Chromosome"/>
</dbReference>
<dbReference type="CDD" id="cd03228">
    <property type="entry name" value="ABCC_MRP_Like"/>
    <property type="match status" value="1"/>
</dbReference>
<evidence type="ECO:0000256" key="6">
    <source>
        <dbReference type="ARBA" id="ARBA00023136"/>
    </source>
</evidence>
<dbReference type="PROSITE" id="PS00211">
    <property type="entry name" value="ABC_TRANSPORTER_1"/>
    <property type="match status" value="1"/>
</dbReference>
<evidence type="ECO:0000313" key="11">
    <source>
        <dbReference type="Proteomes" id="UP000064137"/>
    </source>
</evidence>
<dbReference type="NCBIfam" id="TIGR01194">
    <property type="entry name" value="cyc_pep_trnsptr"/>
    <property type="match status" value="1"/>
</dbReference>
<feature type="transmembrane region" description="Helical" evidence="7">
    <location>
        <begin position="50"/>
        <end position="75"/>
    </location>
</feature>
<feature type="transmembrane region" description="Helical" evidence="7">
    <location>
        <begin position="238"/>
        <end position="259"/>
    </location>
</feature>
<dbReference type="Gene3D" id="1.20.1560.10">
    <property type="entry name" value="ABC transporter type 1, transmembrane domain"/>
    <property type="match status" value="1"/>
</dbReference>
<evidence type="ECO:0000313" key="10">
    <source>
        <dbReference type="EMBL" id="ALZ85113.1"/>
    </source>
</evidence>
<dbReference type="InterPro" id="IPR027417">
    <property type="entry name" value="P-loop_NTPase"/>
</dbReference>
<reference evidence="10 11" key="1">
    <citation type="submission" date="2016-01" db="EMBL/GenBank/DDBJ databases">
        <title>Annotation of Pseudomonas oryzihabitans USDA-ARS-USMARC-56511.</title>
        <authorList>
            <person name="Harhay G.P."/>
            <person name="Harhay D.M."/>
            <person name="Smith T.P.L."/>
            <person name="Bono J.L."/>
            <person name="Heaton M.P."/>
            <person name="Clawson M.L."/>
            <person name="Chitko-Mckown C.G."/>
            <person name="Capik S.F."/>
            <person name="DeDonder K.D."/>
            <person name="Apley M.D."/>
            <person name="Lubbers B.V."/>
            <person name="White B.J."/>
            <person name="Larson R.L."/>
        </authorList>
    </citation>
    <scope>NUCLEOTIDE SEQUENCE [LARGE SCALE GENOMIC DNA]</scope>
    <source>
        <strain evidence="10 11">USDA-ARS-USMARC-56511</strain>
    </source>
</reference>
<dbReference type="InterPro" id="IPR003439">
    <property type="entry name" value="ABC_transporter-like_ATP-bd"/>
</dbReference>
<dbReference type="Pfam" id="PF00005">
    <property type="entry name" value="ABC_tran"/>
    <property type="match status" value="1"/>
</dbReference>
<dbReference type="SUPFAM" id="SSF90123">
    <property type="entry name" value="ABC transporter transmembrane region"/>
    <property type="match status" value="1"/>
</dbReference>
<dbReference type="SUPFAM" id="SSF52540">
    <property type="entry name" value="P-loop containing nucleoside triphosphate hydrolases"/>
    <property type="match status" value="1"/>
</dbReference>
<dbReference type="PANTHER" id="PTHR24221">
    <property type="entry name" value="ATP-BINDING CASSETTE SUB-FAMILY B"/>
    <property type="match status" value="1"/>
</dbReference>
<dbReference type="AlphaFoldDB" id="A0A0U4XUG0"/>
<feature type="transmembrane region" description="Helical" evidence="7">
    <location>
        <begin position="118"/>
        <end position="141"/>
    </location>
</feature>
<dbReference type="InterPro" id="IPR005898">
    <property type="entry name" value="Cyc_pep_transpt_SyrD/YojI"/>
</dbReference>
<dbReference type="OrthoDB" id="9760776at2"/>
<name>A0A0U4XUG0_9PSED</name>
<dbReference type="InterPro" id="IPR011527">
    <property type="entry name" value="ABC1_TM_dom"/>
</dbReference>
<dbReference type="NCBIfam" id="NF007813">
    <property type="entry name" value="PRK10522.1"/>
    <property type="match status" value="1"/>
</dbReference>
<feature type="domain" description="ABC transmembrane type-1" evidence="9">
    <location>
        <begin position="13"/>
        <end position="291"/>
    </location>
</feature>